<sequence length="259" mass="29373">MGRDFLRKGRKLEEVWAGPEESSLTKRKSEFSEDVVILVLYSRDSTGCQVRSSPRAGTLAQLSEFPHFLNNHKVARTSDAIRTKDLTSRSPHLDDCSKTDHRVKHDVSKDVYHHTLPPNLEKEGKPHSETQNTSHLSTPVEKHCTNGVWSRSHQVGEGNSNEDNRRGRKAIRHSQYSRGVDRTRKDSSNSCGNGEPRNTEASPRLQGRPEKHGTGEPKTESKNSKFKSSTDSDYKSERNTSSWEKETSRERSHNRVESV</sequence>
<evidence type="ECO:0000313" key="2">
    <source>
        <dbReference type="RefSeq" id="XP_073923314.1"/>
    </source>
</evidence>
<dbReference type="RefSeq" id="XP_073923314.1">
    <property type="nucleotide sequence ID" value="XM_074067213.1"/>
</dbReference>
<organism evidence="1 2">
    <name type="scientific">Castor canadensis</name>
    <name type="common">American beaver</name>
    <dbReference type="NCBI Taxonomy" id="51338"/>
    <lineage>
        <taxon>Eukaryota</taxon>
        <taxon>Metazoa</taxon>
        <taxon>Chordata</taxon>
        <taxon>Craniata</taxon>
        <taxon>Vertebrata</taxon>
        <taxon>Euteleostomi</taxon>
        <taxon>Mammalia</taxon>
        <taxon>Eutheria</taxon>
        <taxon>Euarchontoglires</taxon>
        <taxon>Glires</taxon>
        <taxon>Rodentia</taxon>
        <taxon>Castorimorpha</taxon>
        <taxon>Castoridae</taxon>
        <taxon>Castor</taxon>
    </lineage>
</organism>
<evidence type="ECO:0000313" key="1">
    <source>
        <dbReference type="Proteomes" id="UP001732720"/>
    </source>
</evidence>
<accession>A0AC58M1N8</accession>
<dbReference type="Proteomes" id="UP001732720">
    <property type="component" value="Chromosome 1"/>
</dbReference>
<proteinExistence type="predicted"/>
<keyword evidence="1" id="KW-1185">Reference proteome</keyword>
<gene>
    <name evidence="2" type="primary">LOC141421484</name>
</gene>
<protein>
    <submittedName>
        <fullName evidence="2">CASP8-associated protein 2-like</fullName>
    </submittedName>
</protein>
<name>A0AC58M1N8_CASCN</name>
<reference evidence="2" key="1">
    <citation type="submission" date="2025-08" db="UniProtKB">
        <authorList>
            <consortium name="RefSeq"/>
        </authorList>
    </citation>
    <scope>IDENTIFICATION</scope>
</reference>